<evidence type="ECO:0000256" key="3">
    <source>
        <dbReference type="ARBA" id="ARBA00022679"/>
    </source>
</evidence>
<feature type="domain" description="Formyl transferase N-terminal" evidence="6">
    <location>
        <begin position="9"/>
        <end position="183"/>
    </location>
</feature>
<dbReference type="InterPro" id="IPR002376">
    <property type="entry name" value="Formyl_transf_N"/>
</dbReference>
<dbReference type="Pfam" id="PF00551">
    <property type="entry name" value="Formyl_trans_N"/>
    <property type="match status" value="1"/>
</dbReference>
<proteinExistence type="inferred from homology"/>
<feature type="domain" description="Formyl transferase C-terminal" evidence="7">
    <location>
        <begin position="211"/>
        <end position="305"/>
    </location>
</feature>
<evidence type="ECO:0000259" key="6">
    <source>
        <dbReference type="Pfam" id="PF00551"/>
    </source>
</evidence>
<comment type="function">
    <text evidence="5">Attaches a formyl group to the free amino group of methionyl-tRNA(fMet). The formyl group appears to play a dual role in the initiator identity of N-formylmethionyl-tRNA by promoting its recognition by IF2 and preventing the misappropriation of this tRNA by the elongation apparatus.</text>
</comment>
<dbReference type="PANTHER" id="PTHR11138">
    <property type="entry name" value="METHIONYL-TRNA FORMYLTRANSFERASE"/>
    <property type="match status" value="1"/>
</dbReference>
<dbReference type="InterPro" id="IPR005793">
    <property type="entry name" value="Formyl_trans_C"/>
</dbReference>
<feature type="binding site" evidence="5">
    <location>
        <begin position="116"/>
        <end position="119"/>
    </location>
    <ligand>
        <name>(6S)-5,6,7,8-tetrahydrofolate</name>
        <dbReference type="ChEBI" id="CHEBI:57453"/>
    </ligand>
</feature>
<reference evidence="8 9" key="1">
    <citation type="journal article" date="2015" name="Nature">
        <title>rRNA introns, odd ribosomes, and small enigmatic genomes across a large radiation of phyla.</title>
        <authorList>
            <person name="Brown C.T."/>
            <person name="Hug L.A."/>
            <person name="Thomas B.C."/>
            <person name="Sharon I."/>
            <person name="Castelle C.J."/>
            <person name="Singh A."/>
            <person name="Wilkins M.J."/>
            <person name="Williams K.H."/>
            <person name="Banfield J.F."/>
        </authorList>
    </citation>
    <scope>NUCLEOTIDE SEQUENCE [LARGE SCALE GENOMIC DNA]</scope>
</reference>
<dbReference type="EC" id="2.1.2.9" evidence="2 5"/>
<accession>A0A0G1BX82</accession>
<evidence type="ECO:0000256" key="5">
    <source>
        <dbReference type="HAMAP-Rule" id="MF_00182"/>
    </source>
</evidence>
<comment type="catalytic activity">
    <reaction evidence="5">
        <text>L-methionyl-tRNA(fMet) + (6R)-10-formyltetrahydrofolate = N-formyl-L-methionyl-tRNA(fMet) + (6S)-5,6,7,8-tetrahydrofolate + H(+)</text>
        <dbReference type="Rhea" id="RHEA:24380"/>
        <dbReference type="Rhea" id="RHEA-COMP:9952"/>
        <dbReference type="Rhea" id="RHEA-COMP:9953"/>
        <dbReference type="ChEBI" id="CHEBI:15378"/>
        <dbReference type="ChEBI" id="CHEBI:57453"/>
        <dbReference type="ChEBI" id="CHEBI:78530"/>
        <dbReference type="ChEBI" id="CHEBI:78844"/>
        <dbReference type="ChEBI" id="CHEBI:195366"/>
        <dbReference type="EC" id="2.1.2.9"/>
    </reaction>
</comment>
<dbReference type="InterPro" id="IPR036477">
    <property type="entry name" value="Formyl_transf_N_sf"/>
</dbReference>
<dbReference type="InterPro" id="IPR044135">
    <property type="entry name" value="Met-tRNA-FMT_C"/>
</dbReference>
<dbReference type="NCBIfam" id="TIGR00460">
    <property type="entry name" value="fmt"/>
    <property type="match status" value="1"/>
</dbReference>
<evidence type="ECO:0000256" key="1">
    <source>
        <dbReference type="ARBA" id="ARBA00010699"/>
    </source>
</evidence>
<dbReference type="InterPro" id="IPR041711">
    <property type="entry name" value="Met-tRNA-FMT_N"/>
</dbReference>
<dbReference type="PANTHER" id="PTHR11138:SF5">
    <property type="entry name" value="METHIONYL-TRNA FORMYLTRANSFERASE, MITOCHONDRIAL"/>
    <property type="match status" value="1"/>
</dbReference>
<evidence type="ECO:0000259" key="7">
    <source>
        <dbReference type="Pfam" id="PF02911"/>
    </source>
</evidence>
<evidence type="ECO:0000313" key="9">
    <source>
        <dbReference type="Proteomes" id="UP000034516"/>
    </source>
</evidence>
<sequence length="307" mass="33949">MSNNNPSLVFFGTSDFAATILSALLDSTEFKSSVASVVTRPDEPIGRKHVITPPPVKLLAVKHHLPVLQPEKLDQNFIHQLKKINADIFIVADYGQIIPTAILNLPKYKPLNIHISLLPKYRGASPMQTALLNGDRETGISIIELMPLLDQGPIIAQQIVSINPDDNHATLRLRMAGLSAALLQKILPDFIQGKITPVSQDDSRATYTALINKKDGLIPVNKTAEETYNMWRAYTPWPGIFLTNGLKLLNTERTDLTSQTNAPLTLFVQNQNLFLQCANGTCLKINLLQPPGKKPMDARSFINGYLK</sequence>
<dbReference type="Proteomes" id="UP000034516">
    <property type="component" value="Unassembled WGS sequence"/>
</dbReference>
<keyword evidence="4 5" id="KW-0648">Protein biosynthesis</keyword>
<keyword evidence="3 5" id="KW-0808">Transferase</keyword>
<evidence type="ECO:0000256" key="4">
    <source>
        <dbReference type="ARBA" id="ARBA00022917"/>
    </source>
</evidence>
<dbReference type="Pfam" id="PF02911">
    <property type="entry name" value="Formyl_trans_C"/>
    <property type="match status" value="1"/>
</dbReference>
<evidence type="ECO:0000256" key="2">
    <source>
        <dbReference type="ARBA" id="ARBA00012261"/>
    </source>
</evidence>
<comment type="similarity">
    <text evidence="1 5">Belongs to the Fmt family.</text>
</comment>
<comment type="caution">
    <text evidence="8">The sequence shown here is derived from an EMBL/GenBank/DDBJ whole genome shotgun (WGS) entry which is preliminary data.</text>
</comment>
<dbReference type="SUPFAM" id="SSF53328">
    <property type="entry name" value="Formyltransferase"/>
    <property type="match status" value="1"/>
</dbReference>
<dbReference type="Gene3D" id="3.40.50.12230">
    <property type="match status" value="1"/>
</dbReference>
<dbReference type="PATRIC" id="fig|1618677.3.peg.417"/>
<dbReference type="CDD" id="cd08704">
    <property type="entry name" value="Met_tRNA_FMT_C"/>
    <property type="match status" value="1"/>
</dbReference>
<dbReference type="InterPro" id="IPR005794">
    <property type="entry name" value="Fmt"/>
</dbReference>
<gene>
    <name evidence="5" type="primary">fmt</name>
    <name evidence="8" type="ORF">UV02_C0021G0008</name>
</gene>
<organism evidence="8 9">
    <name type="scientific">Candidatus Kuenenbacteria bacterium GW2011_GWA2_42_15</name>
    <dbReference type="NCBI Taxonomy" id="1618677"/>
    <lineage>
        <taxon>Bacteria</taxon>
        <taxon>Candidatus Kueneniibacteriota</taxon>
    </lineage>
</organism>
<protein>
    <recommendedName>
        <fullName evidence="2 5">Methionyl-tRNA formyltransferase</fullName>
        <ecNumber evidence="2 5">2.1.2.9</ecNumber>
    </recommendedName>
</protein>
<dbReference type="EMBL" id="LCCW01000021">
    <property type="protein sequence ID" value="KKS42018.1"/>
    <property type="molecule type" value="Genomic_DNA"/>
</dbReference>
<name>A0A0G1BX82_9BACT</name>
<dbReference type="HAMAP" id="MF_00182">
    <property type="entry name" value="Formyl_trans"/>
    <property type="match status" value="1"/>
</dbReference>
<dbReference type="InterPro" id="IPR011034">
    <property type="entry name" value="Formyl_transferase-like_C_sf"/>
</dbReference>
<dbReference type="SUPFAM" id="SSF50486">
    <property type="entry name" value="FMT C-terminal domain-like"/>
    <property type="match status" value="1"/>
</dbReference>
<dbReference type="GO" id="GO:0004479">
    <property type="term" value="F:methionyl-tRNA formyltransferase activity"/>
    <property type="evidence" value="ECO:0007669"/>
    <property type="project" value="UniProtKB-UniRule"/>
</dbReference>
<dbReference type="CDD" id="cd08646">
    <property type="entry name" value="FMT_core_Met-tRNA-FMT_N"/>
    <property type="match status" value="1"/>
</dbReference>
<dbReference type="AlphaFoldDB" id="A0A0G1BX82"/>
<evidence type="ECO:0000313" key="8">
    <source>
        <dbReference type="EMBL" id="KKS42018.1"/>
    </source>
</evidence>